<feature type="compositionally biased region" description="Low complexity" evidence="4">
    <location>
        <begin position="221"/>
        <end position="241"/>
    </location>
</feature>
<dbReference type="OrthoDB" id="5243589at2759"/>
<evidence type="ECO:0000256" key="4">
    <source>
        <dbReference type="SAM" id="MobiDB-lite"/>
    </source>
</evidence>
<feature type="region of interest" description="Disordered" evidence="4">
    <location>
        <begin position="624"/>
        <end position="649"/>
    </location>
</feature>
<feature type="compositionally biased region" description="Low complexity" evidence="4">
    <location>
        <begin position="774"/>
        <end position="784"/>
    </location>
</feature>
<proteinExistence type="predicted"/>
<sequence>MGDDFVAPVRALLKAIEAGIKVAGRLTASASTVPAAQALQISEAAQILQKSLERSSQAVADTYRQNAARCGESYTRALVEDKAIQNQLKNLKNEVRDRIDDIEEDPDSFNPAQCVDAQEEAQNCTTTCINILNALGDRLLAAQNPMQEKPKDDRTQLASMRPERLPTLRKPLPATAKCISPVESLQIVSPFVESPPEPMKPKNPWAIDSPSQFHLGAPMTSPGASSQRRQSSRDISPSSLPEAENRLISRDVVRFRVDANEEFLERRRQSRLSFLNDLRKSVSSIDEDKERESFVDGPLITSPALGSSGLAASPISGPRPAFGYGTLMTRQRSQASQGSRHSSIPERQSQRKDSQDSIFGLRAAPLSPPLSEHRSSGGTDNLTWGSLGGGVLATTLQTPDFGKGVEPGLEVANGIDYENEKIVVGSDDVYHQQTPTASMKSIDYPIRHDTSFYKFGGFCEGAKAILRGENGLKVVKRPSGNYNVALSARCIKCSYEVGWNEVEKDKLLERSGIYGNSGIRWRQRFISKCHLKTNSVEEPIYACIFCIDEHKTTEEHDATVFFSVSQLFRHLSKHQRPLPNISGIVTLYGFQPPEVVDFDVHFTTPQPSTAAYSMIEIAQKVATRPSGQAISTHHPKNTRSNSRDPEGNPVLKFANGARIVGITFPERFGGKWCMGYHDGERGAFPASEFMLDTPAKEDVLMNPQSSLVATARWDFKPKDTKDGGWLKFSKGDRISCIGYTFQDQWCWSGQNSKGKWGLFPAAFVENLQDGGGRSSSLSIGSGRLMGTSPVSGRLSTSAGSRTGFGLSSRIPSFPLSRNRSSRQSVDRSNASVKSSGSAGSPNHQPGLEVYTGR</sequence>
<organism evidence="6 7">
    <name type="scientific">Cadophora malorum</name>
    <dbReference type="NCBI Taxonomy" id="108018"/>
    <lineage>
        <taxon>Eukaryota</taxon>
        <taxon>Fungi</taxon>
        <taxon>Dikarya</taxon>
        <taxon>Ascomycota</taxon>
        <taxon>Pezizomycotina</taxon>
        <taxon>Leotiomycetes</taxon>
        <taxon>Helotiales</taxon>
        <taxon>Ploettnerulaceae</taxon>
        <taxon>Cadophora</taxon>
    </lineage>
</organism>
<feature type="domain" description="SH3" evidence="5">
    <location>
        <begin position="704"/>
        <end position="769"/>
    </location>
</feature>
<dbReference type="InterPro" id="IPR001452">
    <property type="entry name" value="SH3_domain"/>
</dbReference>
<accession>A0A8H7WFI6</accession>
<feature type="compositionally biased region" description="Polar residues" evidence="4">
    <location>
        <begin position="328"/>
        <end position="347"/>
    </location>
</feature>
<dbReference type="EMBL" id="JAFJYH010000028">
    <property type="protein sequence ID" value="KAG4423837.1"/>
    <property type="molecule type" value="Genomic_DNA"/>
</dbReference>
<dbReference type="PROSITE" id="PS50002">
    <property type="entry name" value="SH3"/>
    <property type="match status" value="1"/>
</dbReference>
<evidence type="ECO:0000256" key="1">
    <source>
        <dbReference type="ARBA" id="ARBA00022443"/>
    </source>
</evidence>
<keyword evidence="7" id="KW-1185">Reference proteome</keyword>
<dbReference type="Pfam" id="PF14604">
    <property type="entry name" value="SH3_9"/>
    <property type="match status" value="1"/>
</dbReference>
<feature type="compositionally biased region" description="Polar residues" evidence="4">
    <location>
        <begin position="815"/>
        <end position="843"/>
    </location>
</feature>
<name>A0A8H7WFI6_9HELO</name>
<feature type="compositionally biased region" description="Low complexity" evidence="4">
    <location>
        <begin position="306"/>
        <end position="318"/>
    </location>
</feature>
<feature type="compositionally biased region" description="Polar residues" evidence="4">
    <location>
        <begin position="788"/>
        <end position="800"/>
    </location>
</feature>
<dbReference type="SUPFAM" id="SSF50044">
    <property type="entry name" value="SH3-domain"/>
    <property type="match status" value="1"/>
</dbReference>
<evidence type="ECO:0000256" key="2">
    <source>
        <dbReference type="PROSITE-ProRule" id="PRU00192"/>
    </source>
</evidence>
<keyword evidence="1 2" id="KW-0728">SH3 domain</keyword>
<dbReference type="InterPro" id="IPR036028">
    <property type="entry name" value="SH3-like_dom_sf"/>
</dbReference>
<feature type="coiled-coil region" evidence="3">
    <location>
        <begin position="74"/>
        <end position="105"/>
    </location>
</feature>
<dbReference type="Proteomes" id="UP000664132">
    <property type="component" value="Unassembled WGS sequence"/>
</dbReference>
<evidence type="ECO:0000313" key="7">
    <source>
        <dbReference type="Proteomes" id="UP000664132"/>
    </source>
</evidence>
<feature type="region of interest" description="Disordered" evidence="4">
    <location>
        <begin position="193"/>
        <end position="242"/>
    </location>
</feature>
<evidence type="ECO:0000313" key="6">
    <source>
        <dbReference type="EMBL" id="KAG4423837.1"/>
    </source>
</evidence>
<protein>
    <recommendedName>
        <fullName evidence="5">SH3 domain-containing protein</fullName>
    </recommendedName>
</protein>
<dbReference type="Gene3D" id="2.30.30.40">
    <property type="entry name" value="SH3 Domains"/>
    <property type="match status" value="1"/>
</dbReference>
<feature type="region of interest" description="Disordered" evidence="4">
    <location>
        <begin position="306"/>
        <end position="382"/>
    </location>
</feature>
<dbReference type="AlphaFoldDB" id="A0A8H7WFI6"/>
<reference evidence="6" key="1">
    <citation type="submission" date="2021-02" db="EMBL/GenBank/DDBJ databases">
        <title>Genome sequence Cadophora malorum strain M34.</title>
        <authorList>
            <person name="Stefanovic E."/>
            <person name="Vu D."/>
            <person name="Scully C."/>
            <person name="Dijksterhuis J."/>
            <person name="Roader J."/>
            <person name="Houbraken J."/>
        </authorList>
    </citation>
    <scope>NUCLEOTIDE SEQUENCE</scope>
    <source>
        <strain evidence="6">M34</strain>
    </source>
</reference>
<comment type="caution">
    <text evidence="6">The sequence shown here is derived from an EMBL/GenBank/DDBJ whole genome shotgun (WGS) entry which is preliminary data.</text>
</comment>
<dbReference type="SMART" id="SM00326">
    <property type="entry name" value="SH3"/>
    <property type="match status" value="1"/>
</dbReference>
<feature type="region of interest" description="Disordered" evidence="4">
    <location>
        <begin position="770"/>
        <end position="853"/>
    </location>
</feature>
<keyword evidence="3" id="KW-0175">Coiled coil</keyword>
<gene>
    <name evidence="6" type="ORF">IFR04_002982</name>
</gene>
<evidence type="ECO:0000259" key="5">
    <source>
        <dbReference type="PROSITE" id="PS50002"/>
    </source>
</evidence>
<evidence type="ECO:0000256" key="3">
    <source>
        <dbReference type="SAM" id="Coils"/>
    </source>
</evidence>